<keyword evidence="5 12" id="KW-0552">Olfaction</keyword>
<feature type="domain" description="G-protein coupled receptors family 1 profile" evidence="13">
    <location>
        <begin position="27"/>
        <end position="274"/>
    </location>
</feature>
<evidence type="ECO:0000256" key="8">
    <source>
        <dbReference type="ARBA" id="ARBA00023136"/>
    </source>
</evidence>
<dbReference type="EMBL" id="JAACNH010000002">
    <property type="protein sequence ID" value="KAG8453193.1"/>
    <property type="molecule type" value="Genomic_DNA"/>
</dbReference>
<dbReference type="OrthoDB" id="5969463at2759"/>
<dbReference type="FunFam" id="1.20.1070.10:FF:000013">
    <property type="entry name" value="Olfactory receptor"/>
    <property type="match status" value="1"/>
</dbReference>
<dbReference type="PANTHER" id="PTHR26450:SF439">
    <property type="entry name" value="OLFACTORY RECEPTOR"/>
    <property type="match status" value="1"/>
</dbReference>
<gene>
    <name evidence="14" type="ORF">GDO86_004855</name>
</gene>
<dbReference type="InterPro" id="IPR050402">
    <property type="entry name" value="OR51/52/56-like"/>
</dbReference>
<dbReference type="PROSITE" id="PS50262">
    <property type="entry name" value="G_PROTEIN_RECEP_F1_2"/>
    <property type="match status" value="1"/>
</dbReference>
<comment type="caution">
    <text evidence="14">The sequence shown here is derived from an EMBL/GenBank/DDBJ whole genome shotgun (WGS) entry which is preliminary data.</text>
</comment>
<feature type="transmembrane region" description="Helical" evidence="12">
    <location>
        <begin position="126"/>
        <end position="147"/>
    </location>
</feature>
<evidence type="ECO:0000256" key="5">
    <source>
        <dbReference type="ARBA" id="ARBA00022725"/>
    </source>
</evidence>
<evidence type="ECO:0000256" key="10">
    <source>
        <dbReference type="ARBA" id="ARBA00023224"/>
    </source>
</evidence>
<dbReference type="Pfam" id="PF13853">
    <property type="entry name" value="7tm_4"/>
    <property type="match status" value="1"/>
</dbReference>
<feature type="transmembrane region" description="Helical" evidence="12">
    <location>
        <begin position="186"/>
        <end position="209"/>
    </location>
</feature>
<sequence length="292" mass="32758">MSVEWITVSRPALFVPFFVVYLIILTGNSLIIYRIWVERSLQFPMYWLISLLFIVNISCTNAILPKYLLSLAFRLHQISLVGCLIQMFFIYSSLVFESALVLIMALDRFVAICRPLHYYSIITKKLLIQLNFLNVARSVILVSPIVITLSRAQFCRSNIIQSFTCENMVVINLGCGDVSSMYLAGLLVRTMVSVVDGSILLVSYIKILYTAMKLVSGTAQSKALNTCGTHLMVATLIYSCGIISRLGISVSVNVQNTISAIYYLVPPAVNPIIYGLRVHEIRVCLKKSYGRK</sequence>
<keyword evidence="7 11" id="KW-0297">G-protein coupled receptor</keyword>
<dbReference type="PRINTS" id="PR00237">
    <property type="entry name" value="GPCRRHODOPSN"/>
</dbReference>
<dbReference type="InterPro" id="IPR017452">
    <property type="entry name" value="GPCR_Rhodpsn_7TM"/>
</dbReference>
<evidence type="ECO:0000313" key="14">
    <source>
        <dbReference type="EMBL" id="KAG8453193.1"/>
    </source>
</evidence>
<evidence type="ECO:0000256" key="6">
    <source>
        <dbReference type="ARBA" id="ARBA00022989"/>
    </source>
</evidence>
<dbReference type="GO" id="GO:0004984">
    <property type="term" value="F:olfactory receptor activity"/>
    <property type="evidence" value="ECO:0007669"/>
    <property type="project" value="InterPro"/>
</dbReference>
<evidence type="ECO:0000256" key="2">
    <source>
        <dbReference type="ARBA" id="ARBA00022475"/>
    </source>
</evidence>
<keyword evidence="6 12" id="KW-1133">Transmembrane helix</keyword>
<evidence type="ECO:0000259" key="13">
    <source>
        <dbReference type="PROSITE" id="PS50262"/>
    </source>
</evidence>
<name>A0A8T2KAB1_9PIPI</name>
<dbReference type="PRINTS" id="PR00245">
    <property type="entry name" value="OLFACTORYR"/>
</dbReference>
<keyword evidence="10 11" id="KW-0807">Transducer</keyword>
<evidence type="ECO:0000256" key="1">
    <source>
        <dbReference type="ARBA" id="ARBA00004651"/>
    </source>
</evidence>
<keyword evidence="8 12" id="KW-0472">Membrane</keyword>
<keyword evidence="15" id="KW-1185">Reference proteome</keyword>
<proteinExistence type="inferred from homology"/>
<dbReference type="SUPFAM" id="SSF81321">
    <property type="entry name" value="Family A G protein-coupled receptor-like"/>
    <property type="match status" value="1"/>
</dbReference>
<feature type="transmembrane region" description="Helical" evidence="12">
    <location>
        <begin position="260"/>
        <end position="278"/>
    </location>
</feature>
<dbReference type="Proteomes" id="UP000812440">
    <property type="component" value="Chromosome 2"/>
</dbReference>
<keyword evidence="3 12" id="KW-0716">Sensory transduction</keyword>
<reference evidence="14" key="1">
    <citation type="thesis" date="2020" institute="ProQuest LLC" country="789 East Eisenhower Parkway, Ann Arbor, MI, USA">
        <title>Comparative Genomics and Chromosome Evolution.</title>
        <authorList>
            <person name="Mudd A.B."/>
        </authorList>
    </citation>
    <scope>NUCLEOTIDE SEQUENCE</scope>
    <source>
        <strain evidence="14">Female2</strain>
        <tissue evidence="14">Blood</tissue>
    </source>
</reference>
<dbReference type="AlphaFoldDB" id="A0A8T2KAB1"/>
<feature type="transmembrane region" description="Helical" evidence="12">
    <location>
        <begin position="12"/>
        <end position="33"/>
    </location>
</feature>
<dbReference type="PROSITE" id="PS00237">
    <property type="entry name" value="G_PROTEIN_RECEP_F1_1"/>
    <property type="match status" value="1"/>
</dbReference>
<protein>
    <recommendedName>
        <fullName evidence="12">Olfactory receptor</fullName>
    </recommendedName>
</protein>
<dbReference type="GO" id="GO:0004930">
    <property type="term" value="F:G protein-coupled receptor activity"/>
    <property type="evidence" value="ECO:0007669"/>
    <property type="project" value="UniProtKB-KW"/>
</dbReference>
<evidence type="ECO:0000256" key="7">
    <source>
        <dbReference type="ARBA" id="ARBA00023040"/>
    </source>
</evidence>
<dbReference type="InterPro" id="IPR000276">
    <property type="entry name" value="GPCR_Rhodpsn"/>
</dbReference>
<dbReference type="InterPro" id="IPR000725">
    <property type="entry name" value="Olfact_rcpt"/>
</dbReference>
<accession>A0A8T2KAB1</accession>
<comment type="subcellular location">
    <subcellularLocation>
        <location evidence="1 12">Cell membrane</location>
        <topology evidence="1 12">Multi-pass membrane protein</topology>
    </subcellularLocation>
</comment>
<comment type="similarity">
    <text evidence="11">Belongs to the G-protein coupled receptor 1 family.</text>
</comment>
<evidence type="ECO:0000313" key="15">
    <source>
        <dbReference type="Proteomes" id="UP000812440"/>
    </source>
</evidence>
<evidence type="ECO:0000256" key="12">
    <source>
        <dbReference type="RuleBase" id="RU363047"/>
    </source>
</evidence>
<dbReference type="Gene3D" id="1.20.1070.10">
    <property type="entry name" value="Rhodopsin 7-helix transmembrane proteins"/>
    <property type="match status" value="1"/>
</dbReference>
<feature type="transmembrane region" description="Helical" evidence="12">
    <location>
        <begin position="45"/>
        <end position="64"/>
    </location>
</feature>
<organism evidence="14 15">
    <name type="scientific">Hymenochirus boettgeri</name>
    <name type="common">Congo dwarf clawed frog</name>
    <dbReference type="NCBI Taxonomy" id="247094"/>
    <lineage>
        <taxon>Eukaryota</taxon>
        <taxon>Metazoa</taxon>
        <taxon>Chordata</taxon>
        <taxon>Craniata</taxon>
        <taxon>Vertebrata</taxon>
        <taxon>Euteleostomi</taxon>
        <taxon>Amphibia</taxon>
        <taxon>Batrachia</taxon>
        <taxon>Anura</taxon>
        <taxon>Pipoidea</taxon>
        <taxon>Pipidae</taxon>
        <taxon>Pipinae</taxon>
        <taxon>Hymenochirus</taxon>
    </lineage>
</organism>
<keyword evidence="9 11" id="KW-0675">Receptor</keyword>
<evidence type="ECO:0000256" key="9">
    <source>
        <dbReference type="ARBA" id="ARBA00023170"/>
    </source>
</evidence>
<dbReference type="GO" id="GO:0005886">
    <property type="term" value="C:plasma membrane"/>
    <property type="evidence" value="ECO:0007669"/>
    <property type="project" value="UniProtKB-SubCell"/>
</dbReference>
<evidence type="ECO:0000256" key="3">
    <source>
        <dbReference type="ARBA" id="ARBA00022606"/>
    </source>
</evidence>
<evidence type="ECO:0000256" key="4">
    <source>
        <dbReference type="ARBA" id="ARBA00022692"/>
    </source>
</evidence>
<feature type="transmembrane region" description="Helical" evidence="12">
    <location>
        <begin position="230"/>
        <end position="248"/>
    </location>
</feature>
<keyword evidence="4 11" id="KW-0812">Transmembrane</keyword>
<keyword evidence="2 12" id="KW-1003">Cell membrane</keyword>
<evidence type="ECO:0000256" key="11">
    <source>
        <dbReference type="RuleBase" id="RU000688"/>
    </source>
</evidence>
<feature type="transmembrane region" description="Helical" evidence="12">
    <location>
        <begin position="84"/>
        <end position="106"/>
    </location>
</feature>
<dbReference type="PANTHER" id="PTHR26450">
    <property type="entry name" value="OLFACTORY RECEPTOR 56B1-RELATED"/>
    <property type="match status" value="1"/>
</dbReference>